<sequence>MYLDRQPMAFKLPFFGFFAKRAGYLSVKELPYMNFFKEVNKFLGEGVNVILFLEGTRAANKKLR</sequence>
<gene>
    <name evidence="1" type="ORF">MNBD_UNCLBAC01-991</name>
</gene>
<name>A0A3B1DJB8_9ZZZZ</name>
<proteinExistence type="predicted"/>
<reference evidence="1" key="1">
    <citation type="submission" date="2018-06" db="EMBL/GenBank/DDBJ databases">
        <authorList>
            <person name="Zhirakovskaya E."/>
        </authorList>
    </citation>
    <scope>NUCLEOTIDE SEQUENCE</scope>
</reference>
<accession>A0A3B1DJB8</accession>
<organism evidence="1">
    <name type="scientific">hydrothermal vent metagenome</name>
    <dbReference type="NCBI Taxonomy" id="652676"/>
    <lineage>
        <taxon>unclassified sequences</taxon>
        <taxon>metagenomes</taxon>
        <taxon>ecological metagenomes</taxon>
    </lineage>
</organism>
<evidence type="ECO:0000313" key="1">
    <source>
        <dbReference type="EMBL" id="VAX36098.1"/>
    </source>
</evidence>
<dbReference type="EMBL" id="UOGJ01000080">
    <property type="protein sequence ID" value="VAX36098.1"/>
    <property type="molecule type" value="Genomic_DNA"/>
</dbReference>
<protein>
    <submittedName>
        <fullName evidence="1">Uncharacterized protein</fullName>
    </submittedName>
</protein>
<dbReference type="SUPFAM" id="SSF69593">
    <property type="entry name" value="Glycerol-3-phosphate (1)-acyltransferase"/>
    <property type="match status" value="1"/>
</dbReference>
<dbReference type="AlphaFoldDB" id="A0A3B1DJB8"/>